<sequence>MKRLAILTVVMGLFYITMVGFSSAEQKPKVNVPNKNAQLNSPDSKDTDYSDLDRDDLKEGLTRAFYDVLMSAKNDIDNADNAELRDQEALFGKDGDRRAVFQEARRTIFEADQVWSRVKAENRVALEKLRHPPQRVLPGQQRPLPKENNVRNDANIKQQVEAQKKRVAQEQLKLQQLQKSLETQTAEK</sequence>
<dbReference type="EMBL" id="CP036347">
    <property type="protein sequence ID" value="QDU02694.1"/>
    <property type="molecule type" value="Genomic_DNA"/>
</dbReference>
<accession>A0A517WBQ9</accession>
<evidence type="ECO:0000256" key="1">
    <source>
        <dbReference type="SAM" id="Coils"/>
    </source>
</evidence>
<reference evidence="3 4" key="1">
    <citation type="submission" date="2019-02" db="EMBL/GenBank/DDBJ databases">
        <title>Deep-cultivation of Planctomycetes and their phenomic and genomic characterization uncovers novel biology.</title>
        <authorList>
            <person name="Wiegand S."/>
            <person name="Jogler M."/>
            <person name="Boedeker C."/>
            <person name="Pinto D."/>
            <person name="Vollmers J."/>
            <person name="Rivas-Marin E."/>
            <person name="Kohn T."/>
            <person name="Peeters S.H."/>
            <person name="Heuer A."/>
            <person name="Rast P."/>
            <person name="Oberbeckmann S."/>
            <person name="Bunk B."/>
            <person name="Jeske O."/>
            <person name="Meyerdierks A."/>
            <person name="Storesund J.E."/>
            <person name="Kallscheuer N."/>
            <person name="Luecker S."/>
            <person name="Lage O.M."/>
            <person name="Pohl T."/>
            <person name="Merkel B.J."/>
            <person name="Hornburger P."/>
            <person name="Mueller R.-W."/>
            <person name="Bruemmer F."/>
            <person name="Labrenz M."/>
            <person name="Spormann A.M."/>
            <person name="Op den Camp H."/>
            <person name="Overmann J."/>
            <person name="Amann R."/>
            <person name="Jetten M.S.M."/>
            <person name="Mascher T."/>
            <person name="Medema M.H."/>
            <person name="Devos D.P."/>
            <person name="Kaster A.-K."/>
            <person name="Ovreas L."/>
            <person name="Rohde M."/>
            <person name="Galperin M.Y."/>
            <person name="Jogler C."/>
        </authorList>
    </citation>
    <scope>NUCLEOTIDE SEQUENCE [LARGE SCALE GENOMIC DNA]</scope>
    <source>
        <strain evidence="3 4">V6</strain>
    </source>
</reference>
<dbReference type="Proteomes" id="UP000320722">
    <property type="component" value="Chromosome"/>
</dbReference>
<proteinExistence type="predicted"/>
<keyword evidence="1" id="KW-0175">Coiled coil</keyword>
<evidence type="ECO:0000313" key="3">
    <source>
        <dbReference type="EMBL" id="QDU02694.1"/>
    </source>
</evidence>
<feature type="compositionally biased region" description="Basic and acidic residues" evidence="2">
    <location>
        <begin position="43"/>
        <end position="53"/>
    </location>
</feature>
<feature type="compositionally biased region" description="Polar residues" evidence="2">
    <location>
        <begin position="33"/>
        <end position="42"/>
    </location>
</feature>
<gene>
    <name evidence="3" type="ORF">V6x_24010</name>
</gene>
<feature type="region of interest" description="Disordered" evidence="2">
    <location>
        <begin position="32"/>
        <end position="53"/>
    </location>
</feature>
<name>A0A517WBQ9_9PLAN</name>
<protein>
    <submittedName>
        <fullName evidence="3">Uncharacterized protein</fullName>
    </submittedName>
</protein>
<dbReference type="AlphaFoldDB" id="A0A517WBQ9"/>
<feature type="coiled-coil region" evidence="1">
    <location>
        <begin position="157"/>
        <end position="187"/>
    </location>
</feature>
<evidence type="ECO:0000256" key="2">
    <source>
        <dbReference type="SAM" id="MobiDB-lite"/>
    </source>
</evidence>
<evidence type="ECO:0000313" key="4">
    <source>
        <dbReference type="Proteomes" id="UP000320722"/>
    </source>
</evidence>
<organism evidence="3 4">
    <name type="scientific">Gimesia chilikensis</name>
    <dbReference type="NCBI Taxonomy" id="2605989"/>
    <lineage>
        <taxon>Bacteria</taxon>
        <taxon>Pseudomonadati</taxon>
        <taxon>Planctomycetota</taxon>
        <taxon>Planctomycetia</taxon>
        <taxon>Planctomycetales</taxon>
        <taxon>Planctomycetaceae</taxon>
        <taxon>Gimesia</taxon>
    </lineage>
</organism>
<dbReference type="RefSeq" id="WP_145039896.1">
    <property type="nucleotide sequence ID" value="NZ_CP036347.1"/>
</dbReference>